<feature type="domain" description="Protein kinase" evidence="9">
    <location>
        <begin position="11"/>
        <end position="270"/>
    </location>
</feature>
<evidence type="ECO:0000256" key="8">
    <source>
        <dbReference type="ARBA" id="ARBA00048679"/>
    </source>
</evidence>
<evidence type="ECO:0000256" key="7">
    <source>
        <dbReference type="ARBA" id="ARBA00047899"/>
    </source>
</evidence>
<dbReference type="InterPro" id="IPR001245">
    <property type="entry name" value="Ser-Thr/Tyr_kinase_cat_dom"/>
</dbReference>
<dbReference type="Pfam" id="PF07714">
    <property type="entry name" value="PK_Tyr_Ser-Thr"/>
    <property type="match status" value="1"/>
</dbReference>
<dbReference type="Proteomes" id="UP000799779">
    <property type="component" value="Unassembled WGS sequence"/>
</dbReference>
<dbReference type="SUPFAM" id="SSF56112">
    <property type="entry name" value="Protein kinase-like (PK-like)"/>
    <property type="match status" value="1"/>
</dbReference>
<dbReference type="InterPro" id="IPR000719">
    <property type="entry name" value="Prot_kinase_dom"/>
</dbReference>
<evidence type="ECO:0000256" key="2">
    <source>
        <dbReference type="ARBA" id="ARBA00022527"/>
    </source>
</evidence>
<protein>
    <recommendedName>
        <fullName evidence="1">non-specific serine/threonine protein kinase</fullName>
        <ecNumber evidence="1">2.7.11.1</ecNumber>
    </recommendedName>
</protein>
<dbReference type="PANTHER" id="PTHR24361">
    <property type="entry name" value="MITOGEN-ACTIVATED KINASE KINASE KINASE"/>
    <property type="match status" value="1"/>
</dbReference>
<evidence type="ECO:0000313" key="11">
    <source>
        <dbReference type="Proteomes" id="UP000799779"/>
    </source>
</evidence>
<keyword evidence="5 10" id="KW-0418">Kinase</keyword>
<sequence length="295" mass="33232">MATGICLPPGIDSSHIVGLGTTGMVAIIPHTQRVIKFPHPEPDARARYEVEIKVYERLEPLREKSCSTILRYYGSSEHGITLEYVENGNLREHLRKVGLPSSMLLLRWARQAAQALVFCHASAVLHGDINCSNIFLDKKLNLRLGDFAGSSIDNSPASICYSTTHQLPTSDSSSDSEDVFITKETEIFAFGSTLYEMVTGRPPYDDKPDSEVELLFRSRKFPQVHNATILGSVIRKCWNVEFSSMDEVLKSIEQYEDSTSQPCFALRPFLFIQKWGCILFSSVIENFKWLVCRLS</sequence>
<keyword evidence="2" id="KW-0723">Serine/threonine-protein kinase</keyword>
<dbReference type="PROSITE" id="PS50011">
    <property type="entry name" value="PROTEIN_KINASE_DOM"/>
    <property type="match status" value="1"/>
</dbReference>
<evidence type="ECO:0000256" key="6">
    <source>
        <dbReference type="ARBA" id="ARBA00022840"/>
    </source>
</evidence>
<dbReference type="GO" id="GO:0005737">
    <property type="term" value="C:cytoplasm"/>
    <property type="evidence" value="ECO:0007669"/>
    <property type="project" value="TreeGrafter"/>
</dbReference>
<comment type="catalytic activity">
    <reaction evidence="8">
        <text>L-seryl-[protein] + ATP = O-phospho-L-seryl-[protein] + ADP + H(+)</text>
        <dbReference type="Rhea" id="RHEA:17989"/>
        <dbReference type="Rhea" id="RHEA-COMP:9863"/>
        <dbReference type="Rhea" id="RHEA-COMP:11604"/>
        <dbReference type="ChEBI" id="CHEBI:15378"/>
        <dbReference type="ChEBI" id="CHEBI:29999"/>
        <dbReference type="ChEBI" id="CHEBI:30616"/>
        <dbReference type="ChEBI" id="CHEBI:83421"/>
        <dbReference type="ChEBI" id="CHEBI:456216"/>
        <dbReference type="EC" id="2.7.11.1"/>
    </reaction>
</comment>
<dbReference type="OrthoDB" id="1668230at2759"/>
<keyword evidence="3" id="KW-0808">Transferase</keyword>
<dbReference type="AlphaFoldDB" id="A0A6A5W235"/>
<comment type="catalytic activity">
    <reaction evidence="7">
        <text>L-threonyl-[protein] + ATP = O-phospho-L-threonyl-[protein] + ADP + H(+)</text>
        <dbReference type="Rhea" id="RHEA:46608"/>
        <dbReference type="Rhea" id="RHEA-COMP:11060"/>
        <dbReference type="Rhea" id="RHEA-COMP:11605"/>
        <dbReference type="ChEBI" id="CHEBI:15378"/>
        <dbReference type="ChEBI" id="CHEBI:30013"/>
        <dbReference type="ChEBI" id="CHEBI:30616"/>
        <dbReference type="ChEBI" id="CHEBI:61977"/>
        <dbReference type="ChEBI" id="CHEBI:456216"/>
        <dbReference type="EC" id="2.7.11.1"/>
    </reaction>
</comment>
<evidence type="ECO:0000256" key="3">
    <source>
        <dbReference type="ARBA" id="ARBA00022679"/>
    </source>
</evidence>
<keyword evidence="11" id="KW-1185">Reference proteome</keyword>
<dbReference type="GO" id="GO:0005524">
    <property type="term" value="F:ATP binding"/>
    <property type="evidence" value="ECO:0007669"/>
    <property type="project" value="UniProtKB-KW"/>
</dbReference>
<proteinExistence type="predicted"/>
<accession>A0A6A5W235</accession>
<evidence type="ECO:0000256" key="5">
    <source>
        <dbReference type="ARBA" id="ARBA00022777"/>
    </source>
</evidence>
<reference evidence="10" key="1">
    <citation type="journal article" date="2020" name="Stud. Mycol.">
        <title>101 Dothideomycetes genomes: a test case for predicting lifestyles and emergence of pathogens.</title>
        <authorList>
            <person name="Haridas S."/>
            <person name="Albert R."/>
            <person name="Binder M."/>
            <person name="Bloem J."/>
            <person name="Labutti K."/>
            <person name="Salamov A."/>
            <person name="Andreopoulos B."/>
            <person name="Baker S."/>
            <person name="Barry K."/>
            <person name="Bills G."/>
            <person name="Bluhm B."/>
            <person name="Cannon C."/>
            <person name="Castanera R."/>
            <person name="Culley D."/>
            <person name="Daum C."/>
            <person name="Ezra D."/>
            <person name="Gonzalez J."/>
            <person name="Henrissat B."/>
            <person name="Kuo A."/>
            <person name="Liang C."/>
            <person name="Lipzen A."/>
            <person name="Lutzoni F."/>
            <person name="Magnuson J."/>
            <person name="Mondo S."/>
            <person name="Nolan M."/>
            <person name="Ohm R."/>
            <person name="Pangilinan J."/>
            <person name="Park H.-J."/>
            <person name="Ramirez L."/>
            <person name="Alfaro M."/>
            <person name="Sun H."/>
            <person name="Tritt A."/>
            <person name="Yoshinaga Y."/>
            <person name="Zwiers L.-H."/>
            <person name="Turgeon B."/>
            <person name="Goodwin S."/>
            <person name="Spatafora J."/>
            <person name="Crous P."/>
            <person name="Grigoriev I."/>
        </authorList>
    </citation>
    <scope>NUCLEOTIDE SEQUENCE</scope>
    <source>
        <strain evidence="10">CBS 123094</strain>
    </source>
</reference>
<name>A0A6A5W235_9PLEO</name>
<dbReference type="EMBL" id="ML977724">
    <property type="protein sequence ID" value="KAF1993175.1"/>
    <property type="molecule type" value="Genomic_DNA"/>
</dbReference>
<evidence type="ECO:0000256" key="1">
    <source>
        <dbReference type="ARBA" id="ARBA00012513"/>
    </source>
</evidence>
<evidence type="ECO:0000256" key="4">
    <source>
        <dbReference type="ARBA" id="ARBA00022741"/>
    </source>
</evidence>
<evidence type="ECO:0000259" key="9">
    <source>
        <dbReference type="PROSITE" id="PS50011"/>
    </source>
</evidence>
<keyword evidence="6" id="KW-0067">ATP-binding</keyword>
<dbReference type="Gene3D" id="1.10.510.10">
    <property type="entry name" value="Transferase(Phosphotransferase) domain 1"/>
    <property type="match status" value="1"/>
</dbReference>
<evidence type="ECO:0000313" key="10">
    <source>
        <dbReference type="EMBL" id="KAF1993175.1"/>
    </source>
</evidence>
<dbReference type="EC" id="2.7.11.1" evidence="1"/>
<dbReference type="InterPro" id="IPR053235">
    <property type="entry name" value="Ser_Thr_kinase"/>
</dbReference>
<dbReference type="InterPro" id="IPR011009">
    <property type="entry name" value="Kinase-like_dom_sf"/>
</dbReference>
<dbReference type="PANTHER" id="PTHR24361:SF433">
    <property type="entry name" value="PROTEIN KINASE DOMAIN-CONTAINING PROTEIN"/>
    <property type="match status" value="1"/>
</dbReference>
<keyword evidence="4" id="KW-0547">Nucleotide-binding</keyword>
<dbReference type="GO" id="GO:0004674">
    <property type="term" value="F:protein serine/threonine kinase activity"/>
    <property type="evidence" value="ECO:0007669"/>
    <property type="project" value="UniProtKB-KW"/>
</dbReference>
<organism evidence="10 11">
    <name type="scientific">Amniculicola lignicola CBS 123094</name>
    <dbReference type="NCBI Taxonomy" id="1392246"/>
    <lineage>
        <taxon>Eukaryota</taxon>
        <taxon>Fungi</taxon>
        <taxon>Dikarya</taxon>
        <taxon>Ascomycota</taxon>
        <taxon>Pezizomycotina</taxon>
        <taxon>Dothideomycetes</taxon>
        <taxon>Pleosporomycetidae</taxon>
        <taxon>Pleosporales</taxon>
        <taxon>Amniculicolaceae</taxon>
        <taxon>Amniculicola</taxon>
    </lineage>
</organism>
<gene>
    <name evidence="10" type="ORF">P154DRAFT_527955</name>
</gene>